<dbReference type="InterPro" id="IPR024983">
    <property type="entry name" value="CHAT_dom"/>
</dbReference>
<protein>
    <submittedName>
        <fullName evidence="3">CHAT domain-containing protein</fullName>
    </submittedName>
</protein>
<evidence type="ECO:0000256" key="1">
    <source>
        <dbReference type="SAM" id="MobiDB-lite"/>
    </source>
</evidence>
<keyword evidence="4" id="KW-1185">Reference proteome</keyword>
<proteinExistence type="predicted"/>
<feature type="domain" description="CHAT" evidence="2">
    <location>
        <begin position="689"/>
        <end position="892"/>
    </location>
</feature>
<reference evidence="3" key="1">
    <citation type="journal article" date="2021" name="Nat. Commun.">
        <title>Genetic determinants of endophytism in the Arabidopsis root mycobiome.</title>
        <authorList>
            <person name="Mesny F."/>
            <person name="Miyauchi S."/>
            <person name="Thiergart T."/>
            <person name="Pickel B."/>
            <person name="Atanasova L."/>
            <person name="Karlsson M."/>
            <person name="Huettel B."/>
            <person name="Barry K.W."/>
            <person name="Haridas S."/>
            <person name="Chen C."/>
            <person name="Bauer D."/>
            <person name="Andreopoulos W."/>
            <person name="Pangilinan J."/>
            <person name="LaButti K."/>
            <person name="Riley R."/>
            <person name="Lipzen A."/>
            <person name="Clum A."/>
            <person name="Drula E."/>
            <person name="Henrissat B."/>
            <person name="Kohler A."/>
            <person name="Grigoriev I.V."/>
            <person name="Martin F.M."/>
            <person name="Hacquard S."/>
        </authorList>
    </citation>
    <scope>NUCLEOTIDE SEQUENCE</scope>
    <source>
        <strain evidence="3">MPI-CAGE-AT-0021</strain>
    </source>
</reference>
<dbReference type="AlphaFoldDB" id="A0A9P9DXC2"/>
<dbReference type="EMBL" id="JAGMUU010000022">
    <property type="protein sequence ID" value="KAH7128079.1"/>
    <property type="molecule type" value="Genomic_DNA"/>
</dbReference>
<feature type="region of interest" description="Disordered" evidence="1">
    <location>
        <begin position="291"/>
        <end position="325"/>
    </location>
</feature>
<dbReference type="InterPro" id="IPR011990">
    <property type="entry name" value="TPR-like_helical_dom_sf"/>
</dbReference>
<name>A0A9P9DXC2_9HYPO</name>
<gene>
    <name evidence="3" type="ORF">B0J13DRAFT_530754</name>
</gene>
<evidence type="ECO:0000313" key="3">
    <source>
        <dbReference type="EMBL" id="KAH7128079.1"/>
    </source>
</evidence>
<dbReference type="Proteomes" id="UP000717696">
    <property type="component" value="Unassembled WGS sequence"/>
</dbReference>
<evidence type="ECO:0000259" key="2">
    <source>
        <dbReference type="Pfam" id="PF12770"/>
    </source>
</evidence>
<sequence>MCDHPARAPELHTLGMRLIDKHHTAVSTDAINSAIESLREAVDLTPLETPTRGFRLSSLPRAYELRFERTATMADINRAIQLCRQAISMTPTGHSSRGVRLKDLGNAYRLKYHRSGEIGGIDEAVQLYREGLDLKLLNDIVRVTLVHSLGLAYQARYQETATLADLNNSNQLFQDACDSTADTDAHKILAAKTSLLDTRTISLFQEAIDSSPAGGSALATHYADFGVAYRARERNAGEIQDLETAIQLLRGAVDLTGPNDPAYTSMLEELGMAICNEPLTHHEGFSTRNTASVAVPGRSGQVQGNKSNSRHRPKHPVHGKSIDKTLPRDLPRGTRLFELGSLHGVKYGVTGSVEDLSTGVKLLRGVVHGDSFDPYTKLMADGPRAYDTARSLIELIPLLIPRFLEASDAQYVLSDITGVACDAAAMALHAGKEPLVALEIDEAGRDVMAASIEDLRVEVSNLNDKYPGMAEQFLTQRDAPEKPVTGDANSSRRYEKGNLFGELIDKIRQVPGFEDFLRAPSEESLRSAASEHPIIVINVSHYRCDAIIVLHDCIRSIALPDLSLEKLQKQPRDRDALSDLGLLSWLWEVAMKPILDSLGFTEMPATDENWPRVSWIPTGLLSGFPLHAASYHGDASSGAVIDRVMSSYSSSIKAIINGRRTNTKMSRSQYVEQPPRVHVNRSCEREARGARRKQDIVSQLPDCNIFHFAGHGFTDSGDPSRSHLLLEDNGQSDPLEVATLLSMNLRKRPPFLAYISACGTGQVKNGTIFGESIHLMSAFRLAGFRHVIGTLWEVNDEYCINMARITYEGMRNGGMTDDSVCRGLHKASRTLRNRCLSMPRLTRRLGESRNDEVRSARGAAGSRDQRASKRNVLFCDDNERAPLHWVPYVHFGV</sequence>
<feature type="compositionally biased region" description="Basic residues" evidence="1">
    <location>
        <begin position="308"/>
        <end position="318"/>
    </location>
</feature>
<comment type="caution">
    <text evidence="3">The sequence shown here is derived from an EMBL/GenBank/DDBJ whole genome shotgun (WGS) entry which is preliminary data.</text>
</comment>
<organism evidence="3 4">
    <name type="scientific">Dactylonectria estremocensis</name>
    <dbReference type="NCBI Taxonomy" id="1079267"/>
    <lineage>
        <taxon>Eukaryota</taxon>
        <taxon>Fungi</taxon>
        <taxon>Dikarya</taxon>
        <taxon>Ascomycota</taxon>
        <taxon>Pezizomycotina</taxon>
        <taxon>Sordariomycetes</taxon>
        <taxon>Hypocreomycetidae</taxon>
        <taxon>Hypocreales</taxon>
        <taxon>Nectriaceae</taxon>
        <taxon>Dactylonectria</taxon>
    </lineage>
</organism>
<dbReference type="Pfam" id="PF12770">
    <property type="entry name" value="CHAT"/>
    <property type="match status" value="1"/>
</dbReference>
<evidence type="ECO:0000313" key="4">
    <source>
        <dbReference type="Proteomes" id="UP000717696"/>
    </source>
</evidence>
<dbReference type="OrthoDB" id="9991317at2759"/>
<dbReference type="Gene3D" id="1.25.40.10">
    <property type="entry name" value="Tetratricopeptide repeat domain"/>
    <property type="match status" value="1"/>
</dbReference>
<accession>A0A9P9DXC2</accession>